<dbReference type="InterPro" id="IPR014001">
    <property type="entry name" value="Helicase_ATP-bd"/>
</dbReference>
<dbReference type="InterPro" id="IPR001650">
    <property type="entry name" value="Helicase_C-like"/>
</dbReference>
<feature type="compositionally biased region" description="Basic and acidic residues" evidence="7">
    <location>
        <begin position="157"/>
        <end position="168"/>
    </location>
</feature>
<feature type="domain" description="Helicase ATP-binding" evidence="8">
    <location>
        <begin position="357"/>
        <end position="526"/>
    </location>
</feature>
<feature type="compositionally biased region" description="Acidic residues" evidence="7">
    <location>
        <begin position="209"/>
        <end position="220"/>
    </location>
</feature>
<evidence type="ECO:0000256" key="3">
    <source>
        <dbReference type="ARBA" id="ARBA00022801"/>
    </source>
</evidence>
<organism evidence="10 11">
    <name type="scientific">Sphagnum troendelagicum</name>
    <dbReference type="NCBI Taxonomy" id="128251"/>
    <lineage>
        <taxon>Eukaryota</taxon>
        <taxon>Viridiplantae</taxon>
        <taxon>Streptophyta</taxon>
        <taxon>Embryophyta</taxon>
        <taxon>Bryophyta</taxon>
        <taxon>Sphagnophytina</taxon>
        <taxon>Sphagnopsida</taxon>
        <taxon>Sphagnales</taxon>
        <taxon>Sphagnaceae</taxon>
        <taxon>Sphagnum</taxon>
    </lineage>
</organism>
<protein>
    <submittedName>
        <fullName evidence="10">Uncharacterized protein</fullName>
    </submittedName>
</protein>
<keyword evidence="2" id="KW-0547">Nucleotide-binding</keyword>
<keyword evidence="6" id="KW-0539">Nucleus</keyword>
<dbReference type="Proteomes" id="UP001497512">
    <property type="component" value="Chromosome 1"/>
</dbReference>
<dbReference type="Gene3D" id="3.40.50.300">
    <property type="entry name" value="P-loop containing nucleotide triphosphate hydrolases"/>
    <property type="match status" value="1"/>
</dbReference>
<evidence type="ECO:0000256" key="6">
    <source>
        <dbReference type="ARBA" id="ARBA00023242"/>
    </source>
</evidence>
<dbReference type="PROSITE" id="PS51194">
    <property type="entry name" value="HELICASE_CTER"/>
    <property type="match status" value="1"/>
</dbReference>
<dbReference type="InterPro" id="IPR044567">
    <property type="entry name" value="CLSY/DRD1"/>
</dbReference>
<evidence type="ECO:0000256" key="1">
    <source>
        <dbReference type="ARBA" id="ARBA00004123"/>
    </source>
</evidence>
<gene>
    <name evidence="10" type="ORF">CSSPTR1EN2_LOCUS1869</name>
</gene>
<evidence type="ECO:0000256" key="5">
    <source>
        <dbReference type="ARBA" id="ARBA00022840"/>
    </source>
</evidence>
<evidence type="ECO:0000256" key="2">
    <source>
        <dbReference type="ARBA" id="ARBA00022741"/>
    </source>
</evidence>
<evidence type="ECO:0000256" key="4">
    <source>
        <dbReference type="ARBA" id="ARBA00022806"/>
    </source>
</evidence>
<keyword evidence="11" id="KW-1185">Reference proteome</keyword>
<dbReference type="InterPro" id="IPR000330">
    <property type="entry name" value="SNF2_N"/>
</dbReference>
<accession>A0ABP0TCH0</accession>
<dbReference type="InterPro" id="IPR027417">
    <property type="entry name" value="P-loop_NTPase"/>
</dbReference>
<evidence type="ECO:0000256" key="7">
    <source>
        <dbReference type="SAM" id="MobiDB-lite"/>
    </source>
</evidence>
<dbReference type="Gene3D" id="3.40.50.10810">
    <property type="entry name" value="Tandem AAA-ATPase domain"/>
    <property type="match status" value="1"/>
</dbReference>
<reference evidence="10 11" key="1">
    <citation type="submission" date="2024-02" db="EMBL/GenBank/DDBJ databases">
        <authorList>
            <consortium name="ELIXIR-Norway"/>
            <consortium name="Elixir Norway"/>
        </authorList>
    </citation>
    <scope>NUCLEOTIDE SEQUENCE [LARGE SCALE GENOMIC DNA]</scope>
</reference>
<dbReference type="InterPro" id="IPR038718">
    <property type="entry name" value="SNF2-like_sf"/>
</dbReference>
<dbReference type="PROSITE" id="PS51192">
    <property type="entry name" value="HELICASE_ATP_BIND_1"/>
    <property type="match status" value="1"/>
</dbReference>
<dbReference type="PANTHER" id="PTHR45821">
    <property type="entry name" value="SNF2 DOMAIN-CONTAINING PROTEIN CLASSY 2-RELATED"/>
    <property type="match status" value="1"/>
</dbReference>
<feature type="compositionally biased region" description="Basic and acidic residues" evidence="7">
    <location>
        <begin position="20"/>
        <end position="31"/>
    </location>
</feature>
<keyword evidence="4" id="KW-0347">Helicase</keyword>
<evidence type="ECO:0000259" key="8">
    <source>
        <dbReference type="PROSITE" id="PS51192"/>
    </source>
</evidence>
<feature type="compositionally biased region" description="Basic residues" evidence="7">
    <location>
        <begin position="1"/>
        <end position="19"/>
    </location>
</feature>
<comment type="subcellular location">
    <subcellularLocation>
        <location evidence="1">Nucleus</location>
    </subcellularLocation>
</comment>
<dbReference type="CDD" id="cd18793">
    <property type="entry name" value="SF2_C_SNF"/>
    <property type="match status" value="1"/>
</dbReference>
<keyword evidence="5" id="KW-0067">ATP-binding</keyword>
<dbReference type="Pfam" id="PF00271">
    <property type="entry name" value="Helicase_C"/>
    <property type="match status" value="1"/>
</dbReference>
<evidence type="ECO:0000313" key="10">
    <source>
        <dbReference type="EMBL" id="CAK9192395.1"/>
    </source>
</evidence>
<dbReference type="InterPro" id="IPR049730">
    <property type="entry name" value="SNF2/RAD54-like_C"/>
</dbReference>
<dbReference type="EMBL" id="OZ019893">
    <property type="protein sequence ID" value="CAK9192395.1"/>
    <property type="molecule type" value="Genomic_DNA"/>
</dbReference>
<feature type="region of interest" description="Disordered" evidence="7">
    <location>
        <begin position="1"/>
        <end position="40"/>
    </location>
</feature>
<name>A0ABP0TCH0_9BRYO</name>
<evidence type="ECO:0000259" key="9">
    <source>
        <dbReference type="PROSITE" id="PS51194"/>
    </source>
</evidence>
<evidence type="ECO:0000313" key="11">
    <source>
        <dbReference type="Proteomes" id="UP001497512"/>
    </source>
</evidence>
<dbReference type="Pfam" id="PF00176">
    <property type="entry name" value="SNF2-rel_dom"/>
    <property type="match status" value="1"/>
</dbReference>
<dbReference type="SMART" id="SM00490">
    <property type="entry name" value="HELICc"/>
    <property type="match status" value="1"/>
</dbReference>
<proteinExistence type="predicted"/>
<sequence length="876" mass="98298">MAKVQQQRRKRGGRRRTKSRRETPRSQRGEDLISQGSKKAPCEPVVDAITMAIERSAHIDEECKSILNFLRPGLGTSAGLKGVAPLRSKRREENCSILAALPHSNIPLIVMDSTDDDEEEDEDVLPFSLNQSFKPSFPDEEGITLEDIEAVVGTIPDAEKENPCERPLAKKTTSQDSGKGRRSKTHSEGDLVDDVAPKPRTVKAKISDESEVYPDFELAEDSGSSDSEVEDEQKDPLDWAWKEFAIMSQQDALKPALEEKKEDCVHNFITTLDVGRSCTICGLVVEHIKDMVFMWHKPVSKQKRLTPGERQPSYWSKEGDDAELEEPLGIPGLEVHPSLEEALHPHQLDGFKFLSRNLVEEDAGGCMLAFAPGTGKTFLVISFLQSFLIQIPHAKPMVVAPKGMLRPWAQEFKKWEVEEIPIFDLYEANSVESQLDLLQKWQQQERSVLLVGYPQFVNMTGDVGKLLTEGPGLLILDEGHLARTKNTKILTSLMQVRTKRRVLLSGTPFNNNSDEFYHTLELIRPNFMLQTGASLSPTTNSTEVIASEMVVASQSTSFMKPSNGRQAFKDIFGDGIDSGDPKQMTEALRHLRTFIAPFVSWHKGEILDTLPGISDFTVMLHITPMQRHLLDLSEMKNNDNLQKRAAAIYVHPVLEPVAETGSRSQDDLRLQGDVKVRDGAKLRWVLDLVRLCHAAGEKLLIFSEYLYSLALIENMTSHQMGWSKGMQILRLDGKMHPAERESTISRFNSNSESQVLCASVKACGEGISLVGASRVVLLEVSWNPAVARQAISRAFRIGQQRKVVVYRLIAANTHEEHKIHESSIRKDWLARVLFDQNAACNDYRSILCDVTKGCSDRFLDHGPLRDGVRSIYEREF</sequence>
<keyword evidence="3" id="KW-0378">Hydrolase</keyword>
<dbReference type="SMART" id="SM00487">
    <property type="entry name" value="DEXDc"/>
    <property type="match status" value="1"/>
</dbReference>
<dbReference type="PANTHER" id="PTHR45821:SF1">
    <property type="entry name" value="ATP-DEPENDENT HELICASE FAMILY PROTEIN-RELATED"/>
    <property type="match status" value="1"/>
</dbReference>
<feature type="region of interest" description="Disordered" evidence="7">
    <location>
        <begin position="154"/>
        <end position="234"/>
    </location>
</feature>
<dbReference type="SUPFAM" id="SSF52540">
    <property type="entry name" value="P-loop containing nucleoside triphosphate hydrolases"/>
    <property type="match status" value="2"/>
</dbReference>
<feature type="domain" description="Helicase C-terminal" evidence="9">
    <location>
        <begin position="687"/>
        <end position="846"/>
    </location>
</feature>